<name>A0A4Q2T5B6_9ACTN</name>
<accession>A0A4Q2T5B6</accession>
<comment type="caution">
    <text evidence="2">The sequence shown here is derived from an EMBL/GenBank/DDBJ whole genome shotgun (WGS) entry which is preliminary data.</text>
</comment>
<reference evidence="2 3" key="1">
    <citation type="submission" date="2019-01" db="EMBL/GenBank/DDBJ databases">
        <title>Novel species of Nocardioides.</title>
        <authorList>
            <person name="Liu Q."/>
            <person name="X Y.-H."/>
        </authorList>
    </citation>
    <scope>NUCLEOTIDE SEQUENCE [LARGE SCALE GENOMIC DNA]</scope>
    <source>
        <strain evidence="2 3">HLT2-9</strain>
    </source>
</reference>
<dbReference type="EMBL" id="SDWV01000004">
    <property type="protein sequence ID" value="RYC13281.1"/>
    <property type="molecule type" value="Genomic_DNA"/>
</dbReference>
<keyword evidence="1" id="KW-1133">Transmembrane helix</keyword>
<keyword evidence="3" id="KW-1185">Reference proteome</keyword>
<organism evidence="2 3">
    <name type="scientific">Nocardioides zhouii</name>
    <dbReference type="NCBI Taxonomy" id="1168729"/>
    <lineage>
        <taxon>Bacteria</taxon>
        <taxon>Bacillati</taxon>
        <taxon>Actinomycetota</taxon>
        <taxon>Actinomycetes</taxon>
        <taxon>Propionibacteriales</taxon>
        <taxon>Nocardioidaceae</taxon>
        <taxon>Nocardioides</taxon>
    </lineage>
</organism>
<feature type="transmembrane region" description="Helical" evidence="1">
    <location>
        <begin position="42"/>
        <end position="63"/>
    </location>
</feature>
<keyword evidence="1" id="KW-0812">Transmembrane</keyword>
<proteinExistence type="predicted"/>
<evidence type="ECO:0000256" key="1">
    <source>
        <dbReference type="SAM" id="Phobius"/>
    </source>
</evidence>
<dbReference type="AlphaFoldDB" id="A0A4Q2T5B6"/>
<dbReference type="RefSeq" id="WP_129425408.1">
    <property type="nucleotide sequence ID" value="NZ_SDWV01000004.1"/>
</dbReference>
<dbReference type="Proteomes" id="UP000291101">
    <property type="component" value="Unassembled WGS sequence"/>
</dbReference>
<evidence type="ECO:0000313" key="2">
    <source>
        <dbReference type="EMBL" id="RYC13281.1"/>
    </source>
</evidence>
<gene>
    <name evidence="2" type="ORF">EUA94_05240</name>
</gene>
<dbReference type="OrthoDB" id="3777661at2"/>
<sequence length="413" mass="42983">MSDLDQNLDRAFEALTRDLAHSPGPGAAAAMSTSRRRRRTRVGAVALAALVVVGGGLAVPRLVSPEDGVASNGRSARLDTAAIAAATDGWIGEWETWERYSPWGGGSFSTASCSYLGGPGGDQVPEPTSRGNSRFVSHSGASAVLVFSRYADPGVATSAEGLSTPAPNTCATTTTYDVDGVQVRHDSMPPDPVSDADMWLGDVWTVRIGADRAQLELVNDTGVADDATAEEVAEALVAGLRDGWTQSGMTEVTSQPVSRGQLPDWPDVDLDGALAGWQSASRAEASPDPNVPCLDEVLAGGTGRASAGGTPRGVTWRVAGYDGETTASAGVAAMLDELRSCRTGGMQVETLPNGVHVVTYDVGGEDGRGAIWFASNGDRAGLIAVDGANRPMPMDVREDVADLLYEILRLPWD</sequence>
<protein>
    <submittedName>
        <fullName evidence="2">Uncharacterized protein</fullName>
    </submittedName>
</protein>
<keyword evidence="1" id="KW-0472">Membrane</keyword>
<evidence type="ECO:0000313" key="3">
    <source>
        <dbReference type="Proteomes" id="UP000291101"/>
    </source>
</evidence>